<organism evidence="2 3">
    <name type="scientific">Potamilus streckersoni</name>
    <dbReference type="NCBI Taxonomy" id="2493646"/>
    <lineage>
        <taxon>Eukaryota</taxon>
        <taxon>Metazoa</taxon>
        <taxon>Spiralia</taxon>
        <taxon>Lophotrochozoa</taxon>
        <taxon>Mollusca</taxon>
        <taxon>Bivalvia</taxon>
        <taxon>Autobranchia</taxon>
        <taxon>Heteroconchia</taxon>
        <taxon>Palaeoheterodonta</taxon>
        <taxon>Unionida</taxon>
        <taxon>Unionoidea</taxon>
        <taxon>Unionidae</taxon>
        <taxon>Ambleminae</taxon>
        <taxon>Lampsilini</taxon>
        <taxon>Potamilus</taxon>
    </lineage>
</organism>
<dbReference type="SUPFAM" id="SSF57196">
    <property type="entry name" value="EGF/Laminin"/>
    <property type="match status" value="2"/>
</dbReference>
<feature type="repeat" description="LDL-receptor class B" evidence="1">
    <location>
        <begin position="442"/>
        <end position="485"/>
    </location>
</feature>
<feature type="repeat" description="LDL-receptor class B" evidence="1">
    <location>
        <begin position="399"/>
        <end position="441"/>
    </location>
</feature>
<dbReference type="AlphaFoldDB" id="A0AAE0VJ94"/>
<evidence type="ECO:0000313" key="2">
    <source>
        <dbReference type="EMBL" id="KAK3579899.1"/>
    </source>
</evidence>
<feature type="repeat" description="LDL-receptor class B" evidence="1">
    <location>
        <begin position="93"/>
        <end position="135"/>
    </location>
</feature>
<gene>
    <name evidence="2" type="ORF">CHS0354_031417</name>
</gene>
<dbReference type="PROSITE" id="PS51120">
    <property type="entry name" value="LDLRB"/>
    <property type="match status" value="6"/>
</dbReference>
<proteinExistence type="predicted"/>
<reference evidence="2" key="2">
    <citation type="journal article" date="2021" name="Genome Biol. Evol.">
        <title>Developing a high-quality reference genome for a parasitic bivalve with doubly uniparental inheritance (Bivalvia: Unionida).</title>
        <authorList>
            <person name="Smith C.H."/>
        </authorList>
    </citation>
    <scope>NUCLEOTIDE SEQUENCE</scope>
    <source>
        <strain evidence="2">CHS0354</strain>
        <tissue evidence="2">Mantle</tissue>
    </source>
</reference>
<evidence type="ECO:0000256" key="1">
    <source>
        <dbReference type="PROSITE-ProRule" id="PRU00461"/>
    </source>
</evidence>
<name>A0AAE0VJ94_9BIVA</name>
<feature type="repeat" description="LDL-receptor class B" evidence="1">
    <location>
        <begin position="136"/>
        <end position="179"/>
    </location>
</feature>
<keyword evidence="3" id="KW-1185">Reference proteome</keyword>
<dbReference type="SMART" id="SM00135">
    <property type="entry name" value="LY"/>
    <property type="match status" value="12"/>
</dbReference>
<dbReference type="PANTHER" id="PTHR46513">
    <property type="entry name" value="VITELLOGENIN RECEPTOR-LIKE PROTEIN-RELATED-RELATED"/>
    <property type="match status" value="1"/>
</dbReference>
<sequence>DNEHSDVILIDDSTTGAVCRVDISNNYSYVYTVFSNWIYPYDIDYDPIDAVIFWVDGNGRINSGSISGNNETTLRLFNRFAQTYGIAVDPLSRLLFYTDLGNDIIAAINLDDFSHKTVISSGLVNPRAIVTDPINGTIYWADSGSPAKIEKSSYNGTNRQEVVNTGLTAPNGLDVDTNAGMLYWCDTGTFTIEGANVDGSNRHLIYRKQVTIHGCSIALYKSYLYFFTSWWSRFGMMRIGTDGSGLISFAAWEDTYQLAIHVNINAPLGINGCSNGGCSHFCFPLPGGNKQCACPDFMILQPDGQTCRNDDLRYDFMLVANYALQLIDITNNYRSVKIPCQNCYCSYDIDYDRTTDVIYCVIGNREIHSISINGTNETTLRSLNNIALTYGIALDSISRLLFYTDMGNDIIAAISLDGSLQKTIISSGLTNPRAIVTDPINGTIYWVDSGSPAKIEKSNYDGTNRQEIVNTGLSIPYGLDVDINAGMLYWCDSGTLKIEGANVDGSNRYLIHQEQITSYGCSIAWYQSYLYFTWWYRYAVMRIGTDGSGLTSVASSAPMYSQAIHVNIDGLTGVNGCSNGSGGCSHFCFPLPDGSNLCACPDLMILQPDDRTCKFDDLRYDFMLVANYGLHLIDIGNNHSSVNIPFQNLYNIYDIDYDPTDDVIYYVNGYQHIYLGSIFGNNDATLRSLNQIALASGIALDSISRLLFYTDMGNDIIAATSLDGSLQKTIISSGLTSPRAIVTDPINGTIYWVDSGSHAKIEKSNYDGTNRQEIVNTGLSAPYGLDVDINAGMLYWCDSGTLKIEGANVDGSNRYLIYQGQVIGNGCSIAWYQSYLYFTWWNRYDLMRIGTDGSEMISIAFSASMYPVAIRVNIDGRTGTHDLS</sequence>
<protein>
    <submittedName>
        <fullName evidence="2">Uncharacterized protein</fullName>
    </submittedName>
</protein>
<dbReference type="Pfam" id="PF00058">
    <property type="entry name" value="Ldl_recept_b"/>
    <property type="match status" value="5"/>
</dbReference>
<feature type="non-terminal residue" evidence="2">
    <location>
        <position position="1"/>
    </location>
</feature>
<reference evidence="2" key="1">
    <citation type="journal article" date="2021" name="Genome Biol. Evol.">
        <title>A High-Quality Reference Genome for a Parasitic Bivalve with Doubly Uniparental Inheritance (Bivalvia: Unionida).</title>
        <authorList>
            <person name="Smith C.H."/>
        </authorList>
    </citation>
    <scope>NUCLEOTIDE SEQUENCE</scope>
    <source>
        <strain evidence="2">CHS0354</strain>
    </source>
</reference>
<dbReference type="Proteomes" id="UP001195483">
    <property type="component" value="Unassembled WGS sequence"/>
</dbReference>
<reference evidence="2" key="3">
    <citation type="submission" date="2023-05" db="EMBL/GenBank/DDBJ databases">
        <authorList>
            <person name="Smith C.H."/>
        </authorList>
    </citation>
    <scope>NUCLEOTIDE SEQUENCE</scope>
    <source>
        <strain evidence="2">CHS0354</strain>
        <tissue evidence="2">Mantle</tissue>
    </source>
</reference>
<dbReference type="InterPro" id="IPR011042">
    <property type="entry name" value="6-blade_b-propeller_TolB-like"/>
</dbReference>
<dbReference type="InterPro" id="IPR050778">
    <property type="entry name" value="Cueball_EGF_LRP_Nidogen"/>
</dbReference>
<dbReference type="InterPro" id="IPR000033">
    <property type="entry name" value="LDLR_classB_rpt"/>
</dbReference>
<feature type="repeat" description="LDL-receptor class B" evidence="1">
    <location>
        <begin position="748"/>
        <end position="791"/>
    </location>
</feature>
<dbReference type="Gene3D" id="2.120.10.30">
    <property type="entry name" value="TolB, C-terminal domain"/>
    <property type="match status" value="3"/>
</dbReference>
<dbReference type="EMBL" id="JAEAOA010001883">
    <property type="protein sequence ID" value="KAK3579899.1"/>
    <property type="molecule type" value="Genomic_DNA"/>
</dbReference>
<feature type="repeat" description="LDL-receptor class B" evidence="1">
    <location>
        <begin position="705"/>
        <end position="747"/>
    </location>
</feature>
<comment type="caution">
    <text evidence="2">The sequence shown here is derived from an EMBL/GenBank/DDBJ whole genome shotgun (WGS) entry which is preliminary data.</text>
</comment>
<dbReference type="SUPFAM" id="SSF63825">
    <property type="entry name" value="YWTD domain"/>
    <property type="match status" value="3"/>
</dbReference>
<dbReference type="PANTHER" id="PTHR46513:SF44">
    <property type="entry name" value="LDL RECEPTOR RELATED PROTEIN 4"/>
    <property type="match status" value="1"/>
</dbReference>
<evidence type="ECO:0000313" key="3">
    <source>
        <dbReference type="Proteomes" id="UP001195483"/>
    </source>
</evidence>
<dbReference type="FunFam" id="2.120.10.30:FF:000132">
    <property type="entry name" value="Uncharacterized protein"/>
    <property type="match status" value="3"/>
</dbReference>
<accession>A0AAE0VJ94</accession>